<sequence>MANRFCFMLLIIIILRGCHECTGFQGKFYRSNSKALTSYNRTLSALSKIGCSVECASDRLCKSASYNRTTRECLLSDVPAFDIDFYGNDDSLVEVFGKTEWTLVFRGFPGIGSNPRTAWLTGDSGSTSDPACQQLGNTSCTKHFRHRIASVWSSLHIEQVKIAFYKDSLEQSITFDGRNRTLSNWFTPDRILSSTWGSVRANASFFAFSIEGHCSRAFYVQPTHWSGGCADDLLIAAVITSNCACGYDNHITYPKFYFATGNNAGKPQTLTGMALADGFAIFIK</sequence>
<comment type="caution">
    <text evidence="3">The sequence shown here is derived from an EMBL/GenBank/DDBJ whole genome shotgun (WGS) entry which is preliminary data.</text>
</comment>
<dbReference type="SMART" id="SM00473">
    <property type="entry name" value="PAN_AP"/>
    <property type="match status" value="1"/>
</dbReference>
<evidence type="ECO:0000259" key="2">
    <source>
        <dbReference type="PROSITE" id="PS50948"/>
    </source>
</evidence>
<dbReference type="Proteomes" id="UP000828390">
    <property type="component" value="Unassembled WGS sequence"/>
</dbReference>
<reference evidence="3" key="1">
    <citation type="journal article" date="2019" name="bioRxiv">
        <title>The Genome of the Zebra Mussel, Dreissena polymorpha: A Resource for Invasive Species Research.</title>
        <authorList>
            <person name="McCartney M.A."/>
            <person name="Auch B."/>
            <person name="Kono T."/>
            <person name="Mallez S."/>
            <person name="Zhang Y."/>
            <person name="Obille A."/>
            <person name="Becker A."/>
            <person name="Abrahante J.E."/>
            <person name="Garbe J."/>
            <person name="Badalamenti J.P."/>
            <person name="Herman A."/>
            <person name="Mangelson H."/>
            <person name="Liachko I."/>
            <person name="Sullivan S."/>
            <person name="Sone E.D."/>
            <person name="Koren S."/>
            <person name="Silverstein K.A.T."/>
            <person name="Beckman K.B."/>
            <person name="Gohl D.M."/>
        </authorList>
    </citation>
    <scope>NUCLEOTIDE SEQUENCE</scope>
    <source>
        <strain evidence="3">Duluth1</strain>
        <tissue evidence="3">Whole animal</tissue>
    </source>
</reference>
<evidence type="ECO:0000313" key="4">
    <source>
        <dbReference type="Proteomes" id="UP000828390"/>
    </source>
</evidence>
<dbReference type="SUPFAM" id="SSF57414">
    <property type="entry name" value="Hairpin loop containing domain-like"/>
    <property type="match status" value="1"/>
</dbReference>
<keyword evidence="1" id="KW-0732">Signal</keyword>
<evidence type="ECO:0000313" key="3">
    <source>
        <dbReference type="EMBL" id="KAH3736233.1"/>
    </source>
</evidence>
<accession>A0A9D4D2P9</accession>
<feature type="chain" id="PRO_5039359230" description="Apple domain-containing protein" evidence="1">
    <location>
        <begin position="24"/>
        <end position="284"/>
    </location>
</feature>
<dbReference type="InterPro" id="IPR003609">
    <property type="entry name" value="Pan_app"/>
</dbReference>
<organism evidence="3 4">
    <name type="scientific">Dreissena polymorpha</name>
    <name type="common">Zebra mussel</name>
    <name type="synonym">Mytilus polymorpha</name>
    <dbReference type="NCBI Taxonomy" id="45954"/>
    <lineage>
        <taxon>Eukaryota</taxon>
        <taxon>Metazoa</taxon>
        <taxon>Spiralia</taxon>
        <taxon>Lophotrochozoa</taxon>
        <taxon>Mollusca</taxon>
        <taxon>Bivalvia</taxon>
        <taxon>Autobranchia</taxon>
        <taxon>Heteroconchia</taxon>
        <taxon>Euheterodonta</taxon>
        <taxon>Imparidentia</taxon>
        <taxon>Neoheterodontei</taxon>
        <taxon>Myida</taxon>
        <taxon>Dreissenoidea</taxon>
        <taxon>Dreissenidae</taxon>
        <taxon>Dreissena</taxon>
    </lineage>
</organism>
<protein>
    <recommendedName>
        <fullName evidence="2">Apple domain-containing protein</fullName>
    </recommendedName>
</protein>
<dbReference type="EMBL" id="JAIWYP010000011">
    <property type="protein sequence ID" value="KAH3736233.1"/>
    <property type="molecule type" value="Genomic_DNA"/>
</dbReference>
<evidence type="ECO:0000256" key="1">
    <source>
        <dbReference type="SAM" id="SignalP"/>
    </source>
</evidence>
<reference evidence="3" key="2">
    <citation type="submission" date="2020-11" db="EMBL/GenBank/DDBJ databases">
        <authorList>
            <person name="McCartney M.A."/>
            <person name="Auch B."/>
            <person name="Kono T."/>
            <person name="Mallez S."/>
            <person name="Becker A."/>
            <person name="Gohl D.M."/>
            <person name="Silverstein K.A.T."/>
            <person name="Koren S."/>
            <person name="Bechman K.B."/>
            <person name="Herman A."/>
            <person name="Abrahante J.E."/>
            <person name="Garbe J."/>
        </authorList>
    </citation>
    <scope>NUCLEOTIDE SEQUENCE</scope>
    <source>
        <strain evidence="3">Duluth1</strain>
        <tissue evidence="3">Whole animal</tissue>
    </source>
</reference>
<feature type="domain" description="Apple" evidence="2">
    <location>
        <begin position="21"/>
        <end position="100"/>
    </location>
</feature>
<dbReference type="PROSITE" id="PS50948">
    <property type="entry name" value="PAN"/>
    <property type="match status" value="1"/>
</dbReference>
<keyword evidence="4" id="KW-1185">Reference proteome</keyword>
<feature type="signal peptide" evidence="1">
    <location>
        <begin position="1"/>
        <end position="23"/>
    </location>
</feature>
<name>A0A9D4D2P9_DREPO</name>
<gene>
    <name evidence="3" type="ORF">DPMN_042796</name>
</gene>
<proteinExistence type="predicted"/>
<dbReference type="AlphaFoldDB" id="A0A9D4D2P9"/>